<dbReference type="OMA" id="YLEFGIH"/>
<evidence type="ECO:0000313" key="3">
    <source>
        <dbReference type="Proteomes" id="UP000243975"/>
    </source>
</evidence>
<dbReference type="PANTHER" id="PTHR34659:SF8">
    <property type="entry name" value="(RAPE) HYPOTHETICAL PROTEIN"/>
    <property type="match status" value="1"/>
</dbReference>
<sequence length="396" mass="43828">MDSMDLKGIAWVGNIYQKFEAMCLEVEEAMCQETAKYVENQVQTVGASMKRFCSDVMQDMLPPSSKDLSRVASADLLLNPYLEFGIHKKSISSIKEDAKDPVCIKGISEDKSNSSNDVWEDWSAASFNWEEISDKEEANCDRMAMQASNKVVECGSRGEKEGRIRNMIVDTSFTKSSAKGGKRSRCISSSNIIRAERSDTSEISGMVSQMGSQASSNEPSGQTIDGHLPHTDSCENSRQVSLSQTDSHISANAQCGQSVGEEVFWSHTESSANRDPDLEEENGATVQSMEPTGHESDLGFEETCVLVEGNDYRPVNHKEEIRRSYKKKIQSTFSLKKKSSARKQEYKQLAAQYGIMNAEPNIQGEEAIALAPTVSKHTKAKTAATHDSLELEWELL</sequence>
<feature type="region of interest" description="Disordered" evidence="1">
    <location>
        <begin position="211"/>
        <end position="249"/>
    </location>
</feature>
<dbReference type="Gramene" id="KVI04371">
    <property type="protein sequence ID" value="KVI04371"/>
    <property type="gene ID" value="Ccrd_017317"/>
</dbReference>
<dbReference type="GO" id="GO:0005776">
    <property type="term" value="C:autophagosome"/>
    <property type="evidence" value="ECO:0007669"/>
    <property type="project" value="TreeGrafter"/>
</dbReference>
<organism evidence="2 3">
    <name type="scientific">Cynara cardunculus var. scolymus</name>
    <name type="common">Globe artichoke</name>
    <name type="synonym">Cynara scolymus</name>
    <dbReference type="NCBI Taxonomy" id="59895"/>
    <lineage>
        <taxon>Eukaryota</taxon>
        <taxon>Viridiplantae</taxon>
        <taxon>Streptophyta</taxon>
        <taxon>Embryophyta</taxon>
        <taxon>Tracheophyta</taxon>
        <taxon>Spermatophyta</taxon>
        <taxon>Magnoliopsida</taxon>
        <taxon>eudicotyledons</taxon>
        <taxon>Gunneridae</taxon>
        <taxon>Pentapetalae</taxon>
        <taxon>asterids</taxon>
        <taxon>campanulids</taxon>
        <taxon>Asterales</taxon>
        <taxon>Asteraceae</taxon>
        <taxon>Carduoideae</taxon>
        <taxon>Cardueae</taxon>
        <taxon>Carduinae</taxon>
        <taxon>Cynara</taxon>
    </lineage>
</organism>
<evidence type="ECO:0000256" key="1">
    <source>
        <dbReference type="SAM" id="MobiDB-lite"/>
    </source>
</evidence>
<dbReference type="GO" id="GO:0006950">
    <property type="term" value="P:response to stress"/>
    <property type="evidence" value="ECO:0007669"/>
    <property type="project" value="TreeGrafter"/>
</dbReference>
<evidence type="ECO:0000313" key="2">
    <source>
        <dbReference type="EMBL" id="KVI04371.1"/>
    </source>
</evidence>
<keyword evidence="3" id="KW-1185">Reference proteome</keyword>
<dbReference type="InterPro" id="IPR053273">
    <property type="entry name" value="CST_Regulator"/>
</dbReference>
<dbReference type="AlphaFoldDB" id="A0A103Y8A4"/>
<dbReference type="PANTHER" id="PTHR34659">
    <property type="entry name" value="BNAA05G11610D PROTEIN"/>
    <property type="match status" value="1"/>
</dbReference>
<comment type="caution">
    <text evidence="2">The sequence shown here is derived from an EMBL/GenBank/DDBJ whole genome shotgun (WGS) entry which is preliminary data.</text>
</comment>
<feature type="compositionally biased region" description="Polar residues" evidence="1">
    <location>
        <begin position="236"/>
        <end position="249"/>
    </location>
</feature>
<dbReference type="Proteomes" id="UP000243975">
    <property type="component" value="Unassembled WGS sequence"/>
</dbReference>
<feature type="compositionally biased region" description="Polar residues" evidence="1">
    <location>
        <begin position="211"/>
        <end position="223"/>
    </location>
</feature>
<proteinExistence type="predicted"/>
<feature type="region of interest" description="Disordered" evidence="1">
    <location>
        <begin position="266"/>
        <end position="296"/>
    </location>
</feature>
<name>A0A103Y8A4_CYNCS</name>
<dbReference type="GO" id="GO:0061908">
    <property type="term" value="C:phagophore"/>
    <property type="evidence" value="ECO:0007669"/>
    <property type="project" value="TreeGrafter"/>
</dbReference>
<gene>
    <name evidence="2" type="ORF">Ccrd_017317</name>
</gene>
<reference evidence="2 3" key="1">
    <citation type="journal article" date="2016" name="Sci. Rep.">
        <title>The genome sequence of the outbreeding globe artichoke constructed de novo incorporating a phase-aware low-pass sequencing strategy of F1 progeny.</title>
        <authorList>
            <person name="Scaglione D."/>
            <person name="Reyes-Chin-Wo S."/>
            <person name="Acquadro A."/>
            <person name="Froenicke L."/>
            <person name="Portis E."/>
            <person name="Beitel C."/>
            <person name="Tirone M."/>
            <person name="Mauro R."/>
            <person name="Lo Monaco A."/>
            <person name="Mauromicale G."/>
            <person name="Faccioli P."/>
            <person name="Cattivelli L."/>
            <person name="Rieseberg L."/>
            <person name="Michelmore R."/>
            <person name="Lanteri S."/>
        </authorList>
    </citation>
    <scope>NUCLEOTIDE SEQUENCE [LARGE SCALE GENOMIC DNA]</scope>
    <source>
        <strain evidence="2">2C</strain>
    </source>
</reference>
<dbReference type="EMBL" id="LEKV01002197">
    <property type="protein sequence ID" value="KVI04371.1"/>
    <property type="molecule type" value="Genomic_DNA"/>
</dbReference>
<accession>A0A103Y8A4</accession>
<protein>
    <submittedName>
        <fullName evidence="2">Uncharacterized protein</fullName>
    </submittedName>
</protein>
<dbReference type="OrthoDB" id="778244at2759"/>